<name>A0ABP0JIJ9_9DINO</name>
<reference evidence="2 3" key="1">
    <citation type="submission" date="2024-02" db="EMBL/GenBank/DDBJ databases">
        <authorList>
            <person name="Chen Y."/>
            <person name="Shah S."/>
            <person name="Dougan E. K."/>
            <person name="Thang M."/>
            <person name="Chan C."/>
        </authorList>
    </citation>
    <scope>NUCLEOTIDE SEQUENCE [LARGE SCALE GENOMIC DNA]</scope>
</reference>
<sequence length="605" mass="67759">AATCTEEERTFADEVPSVCRVHIRQEILSADSEEDAAETTEAHRRRLDEQQPSQSFQIFHPEAAKALRIQSEALQGLSAADLKAERAQSEEAEREEKGTAFMEKFALNPVELSAWPDDLKRKLERGTVATAASGEASTPGAIGPAVTGPGLATLNEIDEEARKLAMLLWALKVHRGELRMFGGVWRRVPEFSPPLPDWAQPKPGALSVKEVDRYRALERRTHPSSFGSDMVEPFHYTDQEDEKWRRESRTWDLKSLIHIYSMRYTFKYIYSLYGAVSLWPLKPSSEAKMLRDPRSEARKEASSFLAALGLDKPADKDEWRTVLREMGSFLATKVFLTNCPAPVMEMPVAPVHNSKEAMRFRAICDERITIPAGRLEAVPASEAYSLYAKLRYSHDTILALGCTPPPGASGPEGGPAPIQRDKSRERVANNMDVGIQQLDHGSETLPPPAAPANVTPRYPRLTASNVTSIVGKDWRKKHYPGASKDRHFFWGEAECGLILPSSRFLQITGEQRGSLASLQLVLDEPPEAFYNKWIKERMEFYKRVEPCAAPRDERLELVGKMNHRLRFSASNNLGAVSDAIWQVILSNEEMKGIRAIQQVAQKVTA</sequence>
<keyword evidence="3" id="KW-1185">Reference proteome</keyword>
<accession>A0ABP0JIJ9</accession>
<organism evidence="2 3">
    <name type="scientific">Durusdinium trenchii</name>
    <dbReference type="NCBI Taxonomy" id="1381693"/>
    <lineage>
        <taxon>Eukaryota</taxon>
        <taxon>Sar</taxon>
        <taxon>Alveolata</taxon>
        <taxon>Dinophyceae</taxon>
        <taxon>Suessiales</taxon>
        <taxon>Symbiodiniaceae</taxon>
        <taxon>Durusdinium</taxon>
    </lineage>
</organism>
<evidence type="ECO:0000313" key="3">
    <source>
        <dbReference type="Proteomes" id="UP001642484"/>
    </source>
</evidence>
<proteinExistence type="predicted"/>
<evidence type="ECO:0000256" key="1">
    <source>
        <dbReference type="SAM" id="MobiDB-lite"/>
    </source>
</evidence>
<evidence type="ECO:0000313" key="2">
    <source>
        <dbReference type="EMBL" id="CAK9014002.1"/>
    </source>
</evidence>
<dbReference type="EMBL" id="CAXAMN010005502">
    <property type="protein sequence ID" value="CAK9014002.1"/>
    <property type="molecule type" value="Genomic_DNA"/>
</dbReference>
<comment type="caution">
    <text evidence="2">The sequence shown here is derived from an EMBL/GenBank/DDBJ whole genome shotgun (WGS) entry which is preliminary data.</text>
</comment>
<dbReference type="Proteomes" id="UP001642484">
    <property type="component" value="Unassembled WGS sequence"/>
</dbReference>
<feature type="non-terminal residue" evidence="2">
    <location>
        <position position="1"/>
    </location>
</feature>
<protein>
    <submittedName>
        <fullName evidence="2">Uncharacterized protein</fullName>
    </submittedName>
</protein>
<feature type="region of interest" description="Disordered" evidence="1">
    <location>
        <begin position="29"/>
        <end position="56"/>
    </location>
</feature>
<feature type="compositionally biased region" description="Basic and acidic residues" evidence="1">
    <location>
        <begin position="40"/>
        <end position="49"/>
    </location>
</feature>
<gene>
    <name evidence="2" type="ORF">CCMP2556_LOCUS11503</name>
</gene>
<feature type="non-terminal residue" evidence="2">
    <location>
        <position position="605"/>
    </location>
</feature>